<feature type="domain" description="Prokaryotic-type class I peptide chain release factors" evidence="5">
    <location>
        <begin position="76"/>
        <end position="92"/>
    </location>
</feature>
<dbReference type="InterPro" id="IPR000352">
    <property type="entry name" value="Pep_chain_release_fac_I"/>
</dbReference>
<dbReference type="GO" id="GO:0004045">
    <property type="term" value="F:peptidyl-tRNA hydrolase activity"/>
    <property type="evidence" value="ECO:0007669"/>
    <property type="project" value="UniProtKB-EC"/>
</dbReference>
<evidence type="ECO:0000259" key="5">
    <source>
        <dbReference type="PROSITE" id="PS00745"/>
    </source>
</evidence>
<dbReference type="SUPFAM" id="SSF110916">
    <property type="entry name" value="Peptidyl-tRNA hydrolase domain-like"/>
    <property type="match status" value="1"/>
</dbReference>
<organism evidence="6 7">
    <name type="scientific">Henosepilachna vigintioctopunctata</name>
    <dbReference type="NCBI Taxonomy" id="420089"/>
    <lineage>
        <taxon>Eukaryota</taxon>
        <taxon>Metazoa</taxon>
        <taxon>Ecdysozoa</taxon>
        <taxon>Arthropoda</taxon>
        <taxon>Hexapoda</taxon>
        <taxon>Insecta</taxon>
        <taxon>Pterygota</taxon>
        <taxon>Neoptera</taxon>
        <taxon>Endopterygota</taxon>
        <taxon>Coleoptera</taxon>
        <taxon>Polyphaga</taxon>
        <taxon>Cucujiformia</taxon>
        <taxon>Coccinelloidea</taxon>
        <taxon>Coccinellidae</taxon>
        <taxon>Epilachninae</taxon>
        <taxon>Epilachnini</taxon>
        <taxon>Henosepilachna</taxon>
    </lineage>
</organism>
<accession>A0AAW1UXM5</accession>
<keyword evidence="7" id="KW-1185">Reference proteome</keyword>
<dbReference type="PROSITE" id="PS00745">
    <property type="entry name" value="RF_PROK_I"/>
    <property type="match status" value="1"/>
</dbReference>
<dbReference type="EC" id="3.1.1.29" evidence="1"/>
<comment type="caution">
    <text evidence="6">The sequence shown here is derived from an EMBL/GenBank/DDBJ whole genome shotgun (WGS) entry which is preliminary data.</text>
</comment>
<dbReference type="Proteomes" id="UP001431783">
    <property type="component" value="Unassembled WGS sequence"/>
</dbReference>
<dbReference type="Pfam" id="PF00472">
    <property type="entry name" value="RF-1"/>
    <property type="match status" value="1"/>
</dbReference>
<comment type="similarity">
    <text evidence="2">Belongs to the prokaryotic/mitochondrial release factor family. Mitochondrion-specific ribosomal protein mL62 subfamily.</text>
</comment>
<dbReference type="GO" id="GO:0070126">
    <property type="term" value="P:mitochondrial translational termination"/>
    <property type="evidence" value="ECO:0007669"/>
    <property type="project" value="TreeGrafter"/>
</dbReference>
<dbReference type="GO" id="GO:0016150">
    <property type="term" value="F:translation release factor activity, codon nonspecific"/>
    <property type="evidence" value="ECO:0007669"/>
    <property type="project" value="TreeGrafter"/>
</dbReference>
<dbReference type="Gene3D" id="3.30.160.20">
    <property type="match status" value="1"/>
</dbReference>
<dbReference type="EMBL" id="JARQZJ010000121">
    <property type="protein sequence ID" value="KAK9888191.1"/>
    <property type="molecule type" value="Genomic_DNA"/>
</dbReference>
<evidence type="ECO:0000256" key="4">
    <source>
        <dbReference type="ARBA" id="ARBA00041531"/>
    </source>
</evidence>
<dbReference type="FunFam" id="3.30.160.20:FF:000046">
    <property type="entry name" value="Peptidyl-tRNA hydrolase ICT1"/>
    <property type="match status" value="1"/>
</dbReference>
<sequence length="200" mass="23240">MNVLKSLLKFRNIPIAQLENRCYNVYRYNSFSSAISLRNLYPNSSLRLSHVSQPSERNKDFDGHIPLDCLNISYSRSSGPGGQNVNKVNTKVDVRFKIKSATWLSEDIKAKLIAKNQNNLTKDGYLVFRSDLTRFQQLNLADCLQKIRTLIRNCLKTEELPSEETIDRIRKRHEKATKERLLIKRNRSQIKSDRSDNIII</sequence>
<reference evidence="6 7" key="1">
    <citation type="submission" date="2023-03" db="EMBL/GenBank/DDBJ databases">
        <title>Genome insight into feeding habits of ladybird beetles.</title>
        <authorList>
            <person name="Li H.-S."/>
            <person name="Huang Y.-H."/>
            <person name="Pang H."/>
        </authorList>
    </citation>
    <scope>NUCLEOTIDE SEQUENCE [LARGE SCALE GENOMIC DNA]</scope>
    <source>
        <strain evidence="6">SYSU_2023b</strain>
        <tissue evidence="6">Whole body</tissue>
    </source>
</reference>
<dbReference type="GO" id="GO:0005762">
    <property type="term" value="C:mitochondrial large ribosomal subunit"/>
    <property type="evidence" value="ECO:0007669"/>
    <property type="project" value="TreeGrafter"/>
</dbReference>
<evidence type="ECO:0000313" key="6">
    <source>
        <dbReference type="EMBL" id="KAK9888191.1"/>
    </source>
</evidence>
<evidence type="ECO:0000256" key="3">
    <source>
        <dbReference type="ARBA" id="ARBA00039441"/>
    </source>
</evidence>
<name>A0AAW1UXM5_9CUCU</name>
<dbReference type="AlphaFoldDB" id="A0AAW1UXM5"/>
<dbReference type="InterPro" id="IPR052104">
    <property type="entry name" value="Mito_Release_Factor_mL62"/>
</dbReference>
<protein>
    <recommendedName>
        <fullName evidence="3">Large ribosomal subunit protein mL62</fullName>
        <ecNumber evidence="1">3.1.1.29</ecNumber>
    </recommendedName>
    <alternativeName>
        <fullName evidence="4">Peptidyl-tRNA hydrolase ICT1, mitochondrial</fullName>
    </alternativeName>
</protein>
<evidence type="ECO:0000256" key="2">
    <source>
        <dbReference type="ARBA" id="ARBA00038225"/>
    </source>
</evidence>
<proteinExistence type="inferred from homology"/>
<dbReference type="PANTHER" id="PTHR11075">
    <property type="entry name" value="PEPTIDE CHAIN RELEASE FACTOR"/>
    <property type="match status" value="1"/>
</dbReference>
<evidence type="ECO:0000256" key="1">
    <source>
        <dbReference type="ARBA" id="ARBA00013260"/>
    </source>
</evidence>
<evidence type="ECO:0000313" key="7">
    <source>
        <dbReference type="Proteomes" id="UP001431783"/>
    </source>
</evidence>
<dbReference type="PANTHER" id="PTHR11075:SF54">
    <property type="entry name" value="LARGE RIBOSOMAL SUBUNIT PROTEIN ML62"/>
    <property type="match status" value="1"/>
</dbReference>
<gene>
    <name evidence="6" type="ORF">WA026_000460</name>
</gene>